<name>A0A371QBB7_STRIH</name>
<dbReference type="OrthoDB" id="3175637at2"/>
<evidence type="ECO:0000256" key="3">
    <source>
        <dbReference type="ARBA" id="ARBA00023270"/>
    </source>
</evidence>
<dbReference type="Gene3D" id="3.20.20.70">
    <property type="entry name" value="Aldolase class I"/>
    <property type="match status" value="2"/>
</dbReference>
<reference evidence="4 5" key="1">
    <citation type="submission" date="2018-08" db="EMBL/GenBank/DDBJ databases">
        <title>Streptomyces NEAU-D10 sp. nov., a novel Actinomycete isolated from soil.</title>
        <authorList>
            <person name="Jin L."/>
        </authorList>
    </citation>
    <scope>NUCLEOTIDE SEQUENCE [LARGE SCALE GENOMIC DNA]</scope>
    <source>
        <strain evidence="4 5">NEAU-D10</strain>
    </source>
</reference>
<dbReference type="CDD" id="cd00408">
    <property type="entry name" value="DHDPS-like"/>
    <property type="match status" value="1"/>
</dbReference>
<keyword evidence="3" id="KW-0704">Schiff base</keyword>
<evidence type="ECO:0000313" key="4">
    <source>
        <dbReference type="EMBL" id="REK91773.1"/>
    </source>
</evidence>
<dbReference type="Pfam" id="PF00701">
    <property type="entry name" value="DHDPS"/>
    <property type="match status" value="2"/>
</dbReference>
<proteinExistence type="inferred from homology"/>
<evidence type="ECO:0000256" key="2">
    <source>
        <dbReference type="ARBA" id="ARBA00023239"/>
    </source>
</evidence>
<dbReference type="SMART" id="SM01130">
    <property type="entry name" value="DHDPS"/>
    <property type="match status" value="1"/>
</dbReference>
<dbReference type="RefSeq" id="WP_128503063.1">
    <property type="nucleotide sequence ID" value="NZ_QUAC01000016.1"/>
</dbReference>
<dbReference type="InterPro" id="IPR013785">
    <property type="entry name" value="Aldolase_TIM"/>
</dbReference>
<dbReference type="PANTHER" id="PTHR12128">
    <property type="entry name" value="DIHYDRODIPICOLINATE SYNTHASE"/>
    <property type="match status" value="1"/>
</dbReference>
<dbReference type="PROSITE" id="PS00665">
    <property type="entry name" value="DHDPS_1"/>
    <property type="match status" value="1"/>
</dbReference>
<dbReference type="EMBL" id="QUAC01000016">
    <property type="protein sequence ID" value="REK91773.1"/>
    <property type="molecule type" value="Genomic_DNA"/>
</dbReference>
<evidence type="ECO:0000313" key="5">
    <source>
        <dbReference type="Proteomes" id="UP000262477"/>
    </source>
</evidence>
<evidence type="ECO:0000256" key="1">
    <source>
        <dbReference type="ARBA" id="ARBA00007592"/>
    </source>
</evidence>
<dbReference type="InterPro" id="IPR002220">
    <property type="entry name" value="DapA-like"/>
</dbReference>
<dbReference type="SUPFAM" id="SSF51569">
    <property type="entry name" value="Aldolase"/>
    <property type="match status" value="1"/>
</dbReference>
<sequence length="234" mass="23901">MPFASPFPAPLTGVVRPLCTPLTESGQVDVRSPAALVEHLVDAGVDGLFVLGSTGEAACLSDIQRRTVIETVVDAASGRLPVLAGAIDMATARSGDEGALRRLLVRLPAAGRDFSVLTGSELSVDGALLAGADGVVPGLGNIDPAGYVRLYAHARAGRWQAAAAGQDRLAALFPLTDVGDETAMGRSSSALGAFKAALHLLGIIDCPATAAPQLPLDAAAHRTVRRLLEEAGLL</sequence>
<organism evidence="4 5">
    <name type="scientific">Streptomyces inhibens</name>
    <dbReference type="NCBI Taxonomy" id="2293571"/>
    <lineage>
        <taxon>Bacteria</taxon>
        <taxon>Bacillati</taxon>
        <taxon>Actinomycetota</taxon>
        <taxon>Actinomycetes</taxon>
        <taxon>Kitasatosporales</taxon>
        <taxon>Streptomycetaceae</taxon>
        <taxon>Streptomyces</taxon>
    </lineage>
</organism>
<comment type="caution">
    <text evidence="4">The sequence shown here is derived from an EMBL/GenBank/DDBJ whole genome shotgun (WGS) entry which is preliminary data.</text>
</comment>
<keyword evidence="5" id="KW-1185">Reference proteome</keyword>
<dbReference type="InterPro" id="IPR020624">
    <property type="entry name" value="Schiff_base-form_aldolases_CS"/>
</dbReference>
<accession>A0A371QBB7</accession>
<dbReference type="GO" id="GO:0008840">
    <property type="term" value="F:4-hydroxy-tetrahydrodipicolinate synthase activity"/>
    <property type="evidence" value="ECO:0007669"/>
    <property type="project" value="TreeGrafter"/>
</dbReference>
<gene>
    <name evidence="4" type="ORF">DY245_02775</name>
</gene>
<dbReference type="AlphaFoldDB" id="A0A371QBB7"/>
<keyword evidence="2" id="KW-0456">Lyase</keyword>
<dbReference type="PANTHER" id="PTHR12128:SF66">
    <property type="entry name" value="4-HYDROXY-2-OXOGLUTARATE ALDOLASE, MITOCHONDRIAL"/>
    <property type="match status" value="1"/>
</dbReference>
<protein>
    <submittedName>
        <fullName evidence="4">Dihydrodipicolinate synthase family protein</fullName>
    </submittedName>
</protein>
<comment type="similarity">
    <text evidence="1">Belongs to the DapA family.</text>
</comment>
<dbReference type="Proteomes" id="UP000262477">
    <property type="component" value="Unassembled WGS sequence"/>
</dbReference>